<evidence type="ECO:0000313" key="2">
    <source>
        <dbReference type="EMBL" id="EUC44416.1"/>
    </source>
</evidence>
<protein>
    <submittedName>
        <fullName evidence="2">Uncharacterized protein</fullName>
    </submittedName>
</protein>
<reference evidence="2 3" key="1">
    <citation type="journal article" date="2013" name="PLoS Genet.">
        <title>Comparative genome structure, secondary metabolite, and effector coding capacity across Cochliobolus pathogens.</title>
        <authorList>
            <person name="Condon B.J."/>
            <person name="Leng Y."/>
            <person name="Wu D."/>
            <person name="Bushley K.E."/>
            <person name="Ohm R.A."/>
            <person name="Otillar R."/>
            <person name="Martin J."/>
            <person name="Schackwitz W."/>
            <person name="Grimwood J."/>
            <person name="MohdZainudin N."/>
            <person name="Xue C."/>
            <person name="Wang R."/>
            <person name="Manning V.A."/>
            <person name="Dhillon B."/>
            <person name="Tu Z.J."/>
            <person name="Steffenson B.J."/>
            <person name="Salamov A."/>
            <person name="Sun H."/>
            <person name="Lowry S."/>
            <person name="LaButti K."/>
            <person name="Han J."/>
            <person name="Copeland A."/>
            <person name="Lindquist E."/>
            <person name="Barry K."/>
            <person name="Schmutz J."/>
            <person name="Baker S.E."/>
            <person name="Ciuffetti L.M."/>
            <person name="Grigoriev I.V."/>
            <person name="Zhong S."/>
            <person name="Turgeon B.G."/>
        </authorList>
    </citation>
    <scope>NUCLEOTIDE SEQUENCE [LARGE SCALE GENOMIC DNA]</scope>
    <source>
        <strain evidence="2 3">ATCC 44560</strain>
    </source>
</reference>
<feature type="compositionally biased region" description="Polar residues" evidence="1">
    <location>
        <begin position="27"/>
        <end position="63"/>
    </location>
</feature>
<proteinExistence type="predicted"/>
<dbReference type="EMBL" id="KI964005">
    <property type="protein sequence ID" value="EUC44416.1"/>
    <property type="molecule type" value="Genomic_DNA"/>
</dbReference>
<name>W6ZLF8_COCMI</name>
<organism evidence="2 3">
    <name type="scientific">Bipolaris oryzae ATCC 44560</name>
    <dbReference type="NCBI Taxonomy" id="930090"/>
    <lineage>
        <taxon>Eukaryota</taxon>
        <taxon>Fungi</taxon>
        <taxon>Dikarya</taxon>
        <taxon>Ascomycota</taxon>
        <taxon>Pezizomycotina</taxon>
        <taxon>Dothideomycetes</taxon>
        <taxon>Pleosporomycetidae</taxon>
        <taxon>Pleosporales</taxon>
        <taxon>Pleosporineae</taxon>
        <taxon>Pleosporaceae</taxon>
        <taxon>Bipolaris</taxon>
    </lineage>
</organism>
<dbReference type="RefSeq" id="XP_007689068.1">
    <property type="nucleotide sequence ID" value="XM_007690878.1"/>
</dbReference>
<evidence type="ECO:0000256" key="1">
    <source>
        <dbReference type="SAM" id="MobiDB-lite"/>
    </source>
</evidence>
<accession>W6ZLF8</accession>
<feature type="region of interest" description="Disordered" evidence="1">
    <location>
        <begin position="1"/>
        <end position="77"/>
    </location>
</feature>
<dbReference type="HOGENOM" id="CLU_1396070_0_0_1"/>
<sequence>MRRLLGKFKTQVEKSPEAESSESKSSTNRPQTPLTNRKASSLPVAQTSYSPHSESALASSTFDTLEESIRRPGNGYNPEAEAAWAEWISRNQGDGPCDSGSAVRAACRVLAESAKPNPANTELRKWRREQLGLAPGDDPEWDMDETDQRELEQSYADAYRVPEDPAVRTAVDIINMTLEKLDVNLKHGKHTEIPT</sequence>
<gene>
    <name evidence="2" type="ORF">COCMIDRAFT_6294</name>
</gene>
<dbReference type="KEGG" id="bor:COCMIDRAFT_6294"/>
<keyword evidence="3" id="KW-1185">Reference proteome</keyword>
<dbReference type="GeneID" id="19124911"/>
<dbReference type="Proteomes" id="UP000054032">
    <property type="component" value="Unassembled WGS sequence"/>
</dbReference>
<feature type="region of interest" description="Disordered" evidence="1">
    <location>
        <begin position="129"/>
        <end position="150"/>
    </location>
</feature>
<evidence type="ECO:0000313" key="3">
    <source>
        <dbReference type="Proteomes" id="UP000054032"/>
    </source>
</evidence>
<dbReference type="AlphaFoldDB" id="W6ZLF8"/>